<accession>A0A917ELT4</accession>
<dbReference type="NCBIfam" id="TIGR00377">
    <property type="entry name" value="ant_ant_sig"/>
    <property type="match status" value="1"/>
</dbReference>
<evidence type="ECO:0000256" key="1">
    <source>
        <dbReference type="ARBA" id="ARBA00009013"/>
    </source>
</evidence>
<feature type="domain" description="STAS" evidence="3">
    <location>
        <begin position="21"/>
        <end position="110"/>
    </location>
</feature>
<dbReference type="AlphaFoldDB" id="A0A917ELT4"/>
<dbReference type="Gene3D" id="3.30.750.24">
    <property type="entry name" value="STAS domain"/>
    <property type="match status" value="1"/>
</dbReference>
<dbReference type="RefSeq" id="WP_095594072.1">
    <property type="nucleotide sequence ID" value="NZ_BMKN01000002.1"/>
</dbReference>
<gene>
    <name evidence="4" type="ORF">GCM10011517_21390</name>
</gene>
<reference evidence="4" key="1">
    <citation type="journal article" date="2014" name="Int. J. Syst. Evol. Microbiol.">
        <title>Complete genome sequence of Corynebacterium casei LMG S-19264T (=DSM 44701T), isolated from a smear-ripened cheese.</title>
        <authorList>
            <consortium name="US DOE Joint Genome Institute (JGI-PGF)"/>
            <person name="Walter F."/>
            <person name="Albersmeier A."/>
            <person name="Kalinowski J."/>
            <person name="Ruckert C."/>
        </authorList>
    </citation>
    <scope>NUCLEOTIDE SEQUENCE</scope>
    <source>
        <strain evidence="4">CGMCC 1.16012</strain>
    </source>
</reference>
<evidence type="ECO:0000313" key="4">
    <source>
        <dbReference type="EMBL" id="GGE53388.1"/>
    </source>
</evidence>
<dbReference type="SUPFAM" id="SSF52091">
    <property type="entry name" value="SpoIIaa-like"/>
    <property type="match status" value="1"/>
</dbReference>
<dbReference type="InterPro" id="IPR003658">
    <property type="entry name" value="Anti-sigma_ant"/>
</dbReference>
<dbReference type="PANTHER" id="PTHR33495:SF2">
    <property type="entry name" value="ANTI-SIGMA FACTOR ANTAGONIST TM_1081-RELATED"/>
    <property type="match status" value="1"/>
</dbReference>
<dbReference type="CDD" id="cd07043">
    <property type="entry name" value="STAS_anti-anti-sigma_factors"/>
    <property type="match status" value="1"/>
</dbReference>
<reference evidence="4" key="2">
    <citation type="submission" date="2020-09" db="EMBL/GenBank/DDBJ databases">
        <authorList>
            <person name="Sun Q."/>
            <person name="Zhou Y."/>
        </authorList>
    </citation>
    <scope>NUCLEOTIDE SEQUENCE</scope>
    <source>
        <strain evidence="4">CGMCC 1.16012</strain>
    </source>
</reference>
<evidence type="ECO:0000259" key="3">
    <source>
        <dbReference type="PROSITE" id="PS50801"/>
    </source>
</evidence>
<dbReference type="OrthoDB" id="9796076at2"/>
<sequence length="114" mass="12228">MNLTKRREGDAIVIEASDTRIDAAVAIQFKDKMKELTSEPAERVILDLQMVEFLDSSGLGAVVAAMKLLGSARKLELAGLTPTVAKVFRLTRMDSVFLIHPSVDEALGTGANAA</sequence>
<dbReference type="Proteomes" id="UP000606730">
    <property type="component" value="Unassembled WGS sequence"/>
</dbReference>
<dbReference type="Pfam" id="PF01740">
    <property type="entry name" value="STAS"/>
    <property type="match status" value="1"/>
</dbReference>
<comment type="caution">
    <text evidence="4">The sequence shown here is derived from an EMBL/GenBank/DDBJ whole genome shotgun (WGS) entry which is preliminary data.</text>
</comment>
<organism evidence="4 5">
    <name type="scientific">Actibacterium pelagium</name>
    <dbReference type="NCBI Taxonomy" id="2029103"/>
    <lineage>
        <taxon>Bacteria</taxon>
        <taxon>Pseudomonadati</taxon>
        <taxon>Pseudomonadota</taxon>
        <taxon>Alphaproteobacteria</taxon>
        <taxon>Rhodobacterales</taxon>
        <taxon>Roseobacteraceae</taxon>
        <taxon>Actibacterium</taxon>
    </lineage>
</organism>
<name>A0A917ELT4_9RHOB</name>
<dbReference type="EMBL" id="BMKN01000002">
    <property type="protein sequence ID" value="GGE53388.1"/>
    <property type="molecule type" value="Genomic_DNA"/>
</dbReference>
<dbReference type="GO" id="GO:0043856">
    <property type="term" value="F:anti-sigma factor antagonist activity"/>
    <property type="evidence" value="ECO:0007669"/>
    <property type="project" value="InterPro"/>
</dbReference>
<comment type="similarity">
    <text evidence="1 2">Belongs to the anti-sigma-factor antagonist family.</text>
</comment>
<dbReference type="InterPro" id="IPR002645">
    <property type="entry name" value="STAS_dom"/>
</dbReference>
<dbReference type="InterPro" id="IPR036513">
    <property type="entry name" value="STAS_dom_sf"/>
</dbReference>
<dbReference type="PANTHER" id="PTHR33495">
    <property type="entry name" value="ANTI-SIGMA FACTOR ANTAGONIST TM_1081-RELATED-RELATED"/>
    <property type="match status" value="1"/>
</dbReference>
<keyword evidence="5" id="KW-1185">Reference proteome</keyword>
<proteinExistence type="inferred from homology"/>
<dbReference type="PROSITE" id="PS50801">
    <property type="entry name" value="STAS"/>
    <property type="match status" value="1"/>
</dbReference>
<evidence type="ECO:0000256" key="2">
    <source>
        <dbReference type="RuleBase" id="RU003749"/>
    </source>
</evidence>
<evidence type="ECO:0000313" key="5">
    <source>
        <dbReference type="Proteomes" id="UP000606730"/>
    </source>
</evidence>
<protein>
    <recommendedName>
        <fullName evidence="2">Anti-sigma factor antagonist</fullName>
    </recommendedName>
</protein>